<protein>
    <submittedName>
        <fullName evidence="1">Uncharacterized protein</fullName>
    </submittedName>
</protein>
<evidence type="ECO:0000313" key="1">
    <source>
        <dbReference type="EMBL" id="OCT96924.1"/>
    </source>
</evidence>
<sequence length="90" mass="10626">MQQRILYFLGTPYTTCCLHTYLWIHCAPIEKNKLTSQGDCHFKICVQKQCVLFSKLHQCFTLIVVSFSGCKNCIRLYIYLPLLNQYLKEK</sequence>
<dbReference type="AlphaFoldDB" id="A0A974DRV1"/>
<proteinExistence type="predicted"/>
<name>A0A974DRV1_XENLA</name>
<accession>A0A974DRV1</accession>
<reference evidence="2" key="1">
    <citation type="journal article" date="2016" name="Nature">
        <title>Genome evolution in the allotetraploid frog Xenopus laevis.</title>
        <authorList>
            <person name="Session A.M."/>
            <person name="Uno Y."/>
            <person name="Kwon T."/>
            <person name="Chapman J.A."/>
            <person name="Toyoda A."/>
            <person name="Takahashi S."/>
            <person name="Fukui A."/>
            <person name="Hikosaka A."/>
            <person name="Suzuki A."/>
            <person name="Kondo M."/>
            <person name="van Heeringen S.J."/>
            <person name="Quigley I."/>
            <person name="Heinz S."/>
            <person name="Ogino H."/>
            <person name="Ochi H."/>
            <person name="Hellsten U."/>
            <person name="Lyons J.B."/>
            <person name="Simakov O."/>
            <person name="Putnam N."/>
            <person name="Stites J."/>
            <person name="Kuroki Y."/>
            <person name="Tanaka T."/>
            <person name="Michiue T."/>
            <person name="Watanabe M."/>
            <person name="Bogdanovic O."/>
            <person name="Lister R."/>
            <person name="Georgiou G."/>
            <person name="Paranjpe S.S."/>
            <person name="van Kruijsbergen I."/>
            <person name="Shu S."/>
            <person name="Carlson J."/>
            <person name="Kinoshita T."/>
            <person name="Ohta Y."/>
            <person name="Mawaribuchi S."/>
            <person name="Jenkins J."/>
            <person name="Grimwood J."/>
            <person name="Schmutz J."/>
            <person name="Mitros T."/>
            <person name="Mozaffari S.V."/>
            <person name="Suzuki Y."/>
            <person name="Haramoto Y."/>
            <person name="Yamamoto T.S."/>
            <person name="Takagi C."/>
            <person name="Heald R."/>
            <person name="Miller K."/>
            <person name="Haudenschild C."/>
            <person name="Kitzman J."/>
            <person name="Nakayama T."/>
            <person name="Izutsu Y."/>
            <person name="Robert J."/>
            <person name="Fortriede J."/>
            <person name="Burns K."/>
            <person name="Lotay V."/>
            <person name="Karimi K."/>
            <person name="Yasuoka Y."/>
            <person name="Dichmann D.S."/>
            <person name="Flajnik M.F."/>
            <person name="Houston D.W."/>
            <person name="Shendure J."/>
            <person name="DuPasquier L."/>
            <person name="Vize P.D."/>
            <person name="Zorn A.M."/>
            <person name="Ito M."/>
            <person name="Marcotte E.M."/>
            <person name="Wallingford J.B."/>
            <person name="Ito Y."/>
            <person name="Asashima M."/>
            <person name="Ueno N."/>
            <person name="Matsuda Y."/>
            <person name="Veenstra G.J."/>
            <person name="Fujiyama A."/>
            <person name="Harland R.M."/>
            <person name="Taira M."/>
            <person name="Rokhsar D.S."/>
        </authorList>
    </citation>
    <scope>NUCLEOTIDE SEQUENCE [LARGE SCALE GENOMIC DNA]</scope>
    <source>
        <strain evidence="2">J</strain>
    </source>
</reference>
<organism evidence="1 2">
    <name type="scientific">Xenopus laevis</name>
    <name type="common">African clawed frog</name>
    <dbReference type="NCBI Taxonomy" id="8355"/>
    <lineage>
        <taxon>Eukaryota</taxon>
        <taxon>Metazoa</taxon>
        <taxon>Chordata</taxon>
        <taxon>Craniata</taxon>
        <taxon>Vertebrata</taxon>
        <taxon>Euteleostomi</taxon>
        <taxon>Amphibia</taxon>
        <taxon>Batrachia</taxon>
        <taxon>Anura</taxon>
        <taxon>Pipoidea</taxon>
        <taxon>Pipidae</taxon>
        <taxon>Xenopodinae</taxon>
        <taxon>Xenopus</taxon>
        <taxon>Xenopus</taxon>
    </lineage>
</organism>
<gene>
    <name evidence="1" type="ORF">XELAEV_18009142mg</name>
</gene>
<dbReference type="EMBL" id="CM004467">
    <property type="protein sequence ID" value="OCT96924.1"/>
    <property type="molecule type" value="Genomic_DNA"/>
</dbReference>
<dbReference type="Proteomes" id="UP000694892">
    <property type="component" value="Chromosome 1S"/>
</dbReference>
<evidence type="ECO:0000313" key="2">
    <source>
        <dbReference type="Proteomes" id="UP000694892"/>
    </source>
</evidence>